<proteinExistence type="predicted"/>
<comment type="caution">
    <text evidence="2">The sequence shown here is derived from an EMBL/GenBank/DDBJ whole genome shotgun (WGS) entry which is preliminary data.</text>
</comment>
<organism evidence="2 3">
    <name type="scientific">Neocallimastix californiae</name>
    <dbReference type="NCBI Taxonomy" id="1754190"/>
    <lineage>
        <taxon>Eukaryota</taxon>
        <taxon>Fungi</taxon>
        <taxon>Fungi incertae sedis</taxon>
        <taxon>Chytridiomycota</taxon>
        <taxon>Chytridiomycota incertae sedis</taxon>
        <taxon>Neocallimastigomycetes</taxon>
        <taxon>Neocallimastigales</taxon>
        <taxon>Neocallimastigaceae</taxon>
        <taxon>Neocallimastix</taxon>
    </lineage>
</organism>
<sequence>MKFLGLSFVILNSLFISFGVKGHKLDAGVKGHKLDAGVKDFLDSLSSVIDFKPDTSINLAYAAVANMNDTIKNYEAVYNKSTDECLRGCYAYSIHMLEIYNNLNCDSKFSKINDEYKKNKPCYKANQDMQNILDHGNAYLDLFCSKKEDNKDYCPFVSEISKIQTNTTILEQSCGSNEKNRTKCDNILIDNLSIMIDAEKKLKDNKAKNDVTYASGGETIKISTPQYNLTEIEAYMKNATCAKKIEPPKQILVNANSTNTKKNGTAEAANGKESSEAVLGQHMNALLALVTVALTALLF</sequence>
<accession>A0A1Y2BXH5</accession>
<dbReference type="EMBL" id="MCOG01000132">
    <property type="protein sequence ID" value="ORY39469.1"/>
    <property type="molecule type" value="Genomic_DNA"/>
</dbReference>
<dbReference type="AlphaFoldDB" id="A0A1Y2BXH5"/>
<evidence type="ECO:0000313" key="3">
    <source>
        <dbReference type="Proteomes" id="UP000193920"/>
    </source>
</evidence>
<name>A0A1Y2BXH5_9FUNG</name>
<keyword evidence="3" id="KW-1185">Reference proteome</keyword>
<gene>
    <name evidence="2" type="ORF">LY90DRAFT_672431</name>
</gene>
<keyword evidence="1" id="KW-0732">Signal</keyword>
<feature type="signal peptide" evidence="1">
    <location>
        <begin position="1"/>
        <end position="22"/>
    </location>
</feature>
<evidence type="ECO:0000256" key="1">
    <source>
        <dbReference type="SAM" id="SignalP"/>
    </source>
</evidence>
<evidence type="ECO:0000313" key="2">
    <source>
        <dbReference type="EMBL" id="ORY39469.1"/>
    </source>
</evidence>
<feature type="chain" id="PRO_5012440671" evidence="1">
    <location>
        <begin position="23"/>
        <end position="299"/>
    </location>
</feature>
<dbReference type="OrthoDB" id="2138814at2759"/>
<dbReference type="Proteomes" id="UP000193920">
    <property type="component" value="Unassembled WGS sequence"/>
</dbReference>
<reference evidence="2 3" key="1">
    <citation type="submission" date="2016-08" db="EMBL/GenBank/DDBJ databases">
        <title>A Parts List for Fungal Cellulosomes Revealed by Comparative Genomics.</title>
        <authorList>
            <consortium name="DOE Joint Genome Institute"/>
            <person name="Haitjema C.H."/>
            <person name="Gilmore S.P."/>
            <person name="Henske J.K."/>
            <person name="Solomon K.V."/>
            <person name="De Groot R."/>
            <person name="Kuo A."/>
            <person name="Mondo S.J."/>
            <person name="Salamov A.A."/>
            <person name="Labutti K."/>
            <person name="Zhao Z."/>
            <person name="Chiniquy J."/>
            <person name="Barry K."/>
            <person name="Brewer H.M."/>
            <person name="Purvine S.O."/>
            <person name="Wright A.T."/>
            <person name="Boxma B."/>
            <person name="Van Alen T."/>
            <person name="Hackstein J.H."/>
            <person name="Baker S.E."/>
            <person name="Grigoriev I.V."/>
            <person name="O'Malley M.A."/>
        </authorList>
    </citation>
    <scope>NUCLEOTIDE SEQUENCE [LARGE SCALE GENOMIC DNA]</scope>
    <source>
        <strain evidence="2 3">G1</strain>
    </source>
</reference>
<protein>
    <submittedName>
        <fullName evidence="2">Uncharacterized protein</fullName>
    </submittedName>
</protein>